<dbReference type="AlphaFoldDB" id="A0A915CJV3"/>
<dbReference type="Proteomes" id="UP000887569">
    <property type="component" value="Unplaced"/>
</dbReference>
<name>A0A915CJV3_PARUN</name>
<keyword evidence="2" id="KW-1185">Reference proteome</keyword>
<proteinExistence type="predicted"/>
<protein>
    <submittedName>
        <fullName evidence="3">Uncharacterized protein</fullName>
    </submittedName>
</protein>
<sequence>MSYASRTPPKFHYFIGRLQIIYLVHITIKYVNLWIFGFVSIF</sequence>
<feature type="transmembrane region" description="Helical" evidence="1">
    <location>
        <begin position="20"/>
        <end position="41"/>
    </location>
</feature>
<keyword evidence="1" id="KW-1133">Transmembrane helix</keyword>
<evidence type="ECO:0000256" key="1">
    <source>
        <dbReference type="SAM" id="Phobius"/>
    </source>
</evidence>
<dbReference type="WBParaSite" id="PgR220_g006_t02">
    <property type="protein sequence ID" value="PgR220_g006_t02"/>
    <property type="gene ID" value="PgR220_g006"/>
</dbReference>
<reference evidence="3" key="1">
    <citation type="submission" date="2022-11" db="UniProtKB">
        <authorList>
            <consortium name="WormBaseParasite"/>
        </authorList>
    </citation>
    <scope>IDENTIFICATION</scope>
</reference>
<keyword evidence="1" id="KW-0472">Membrane</keyword>
<organism evidence="2 3">
    <name type="scientific">Parascaris univalens</name>
    <name type="common">Nematode worm</name>
    <dbReference type="NCBI Taxonomy" id="6257"/>
    <lineage>
        <taxon>Eukaryota</taxon>
        <taxon>Metazoa</taxon>
        <taxon>Ecdysozoa</taxon>
        <taxon>Nematoda</taxon>
        <taxon>Chromadorea</taxon>
        <taxon>Rhabditida</taxon>
        <taxon>Spirurina</taxon>
        <taxon>Ascaridomorpha</taxon>
        <taxon>Ascaridoidea</taxon>
        <taxon>Ascarididae</taxon>
        <taxon>Parascaris</taxon>
    </lineage>
</organism>
<accession>A0A915CJV3</accession>
<keyword evidence="1" id="KW-0812">Transmembrane</keyword>
<evidence type="ECO:0000313" key="3">
    <source>
        <dbReference type="WBParaSite" id="PgR220_g006_t02"/>
    </source>
</evidence>
<evidence type="ECO:0000313" key="2">
    <source>
        <dbReference type="Proteomes" id="UP000887569"/>
    </source>
</evidence>